<evidence type="ECO:0000313" key="4">
    <source>
        <dbReference type="Proteomes" id="UP000192775"/>
    </source>
</evidence>
<proteinExistence type="predicted"/>
<evidence type="ECO:0000256" key="2">
    <source>
        <dbReference type="SAM" id="SignalP"/>
    </source>
</evidence>
<keyword evidence="4" id="KW-1185">Reference proteome</keyword>
<dbReference type="EMBL" id="CP020715">
    <property type="protein sequence ID" value="ARJ04712.1"/>
    <property type="molecule type" value="Genomic_DNA"/>
</dbReference>
<feature type="chain" id="PRO_5043399941" evidence="2">
    <location>
        <begin position="23"/>
        <end position="208"/>
    </location>
</feature>
<evidence type="ECO:0000256" key="1">
    <source>
        <dbReference type="SAM" id="MobiDB-lite"/>
    </source>
</evidence>
<organism evidence="3 4">
    <name type="scientific">Cnuibacter physcomitrellae</name>
    <dbReference type="NCBI Taxonomy" id="1619308"/>
    <lineage>
        <taxon>Bacteria</taxon>
        <taxon>Bacillati</taxon>
        <taxon>Actinomycetota</taxon>
        <taxon>Actinomycetes</taxon>
        <taxon>Micrococcales</taxon>
        <taxon>Microbacteriaceae</taxon>
        <taxon>Cnuibacter</taxon>
    </lineage>
</organism>
<accession>A0A1X9LJP8</accession>
<feature type="signal peptide" evidence="2">
    <location>
        <begin position="1"/>
        <end position="22"/>
    </location>
</feature>
<feature type="compositionally biased region" description="Pro residues" evidence="1">
    <location>
        <begin position="159"/>
        <end position="169"/>
    </location>
</feature>
<name>A0A1X9LJP8_9MICO</name>
<sequence>MRSRFASIAVVATLVTFGTAGCAFITPQATVYEVETSDGVNANVGDISIRNATLISDDEGELASMLVSFVSTSQSDELLTVQYEDAATGERVSQKVSVAGNQAISSYGGKGGDQILLENVSKPGSLFPVFFQYGSEEGQQVLVPVLNDSLPEYSGLAPTPSPTPTPRPTAPATTVPTPVPTNPDTDSNSGESDSGDSAGTEGGSSSGK</sequence>
<dbReference type="KEGG" id="cphy:B5808_05340"/>
<dbReference type="Proteomes" id="UP000192775">
    <property type="component" value="Chromosome"/>
</dbReference>
<protein>
    <submittedName>
        <fullName evidence="3">Uncharacterized protein</fullName>
    </submittedName>
</protein>
<dbReference type="PROSITE" id="PS51257">
    <property type="entry name" value="PROKAR_LIPOPROTEIN"/>
    <property type="match status" value="1"/>
</dbReference>
<feature type="region of interest" description="Disordered" evidence="1">
    <location>
        <begin position="153"/>
        <end position="208"/>
    </location>
</feature>
<gene>
    <name evidence="3" type="ORF">B5808_05340</name>
</gene>
<dbReference type="AlphaFoldDB" id="A0A1X9LJP8"/>
<keyword evidence="2" id="KW-0732">Signal</keyword>
<evidence type="ECO:0000313" key="3">
    <source>
        <dbReference type="EMBL" id="ARJ04712.1"/>
    </source>
</evidence>
<dbReference type="RefSeq" id="WP_085018850.1">
    <property type="nucleotide sequence ID" value="NZ_BMHD01000002.1"/>
</dbReference>
<feature type="compositionally biased region" description="Low complexity" evidence="1">
    <location>
        <begin position="170"/>
        <end position="199"/>
    </location>
</feature>
<dbReference type="STRING" id="1619308.B5808_05340"/>
<reference evidence="3 4" key="1">
    <citation type="submission" date="2017-04" db="EMBL/GenBank/DDBJ databases">
        <authorList>
            <person name="Afonso C.L."/>
            <person name="Miller P.J."/>
            <person name="Scott M.A."/>
            <person name="Spackman E."/>
            <person name="Goraichik I."/>
            <person name="Dimitrov K.M."/>
            <person name="Suarez D.L."/>
            <person name="Swayne D.E."/>
        </authorList>
    </citation>
    <scope>NUCLEOTIDE SEQUENCE [LARGE SCALE GENOMIC DNA]</scope>
    <source>
        <strain evidence="4">XA(T)</strain>
    </source>
</reference>